<keyword evidence="2" id="KW-1185">Reference proteome</keyword>
<accession>A0A7X0PID4</accession>
<evidence type="ECO:0000313" key="2">
    <source>
        <dbReference type="Proteomes" id="UP000575083"/>
    </source>
</evidence>
<sequence length="195" mass="21556">MPLSPPAPRTARHVRRVTYQGFERDDGLWDIEGELHDSKAYDAPVHRGQGMRRAGEPIHHMLLRVTVDRQLVVQAIEVAMDAHPLKDCPLAQAALQQMVGCSMTRGWRQSIQKHLGGVASCTHLRELLFNLATAAFQSVTAVFAPPANGDPPRHLGQCTGWDFNGNGVKEHFPQFYGREPVPALKAETATPPAER</sequence>
<protein>
    <recommendedName>
        <fullName evidence="3">DUF2889 domain-containing protein</fullName>
    </recommendedName>
</protein>
<dbReference type="RefSeq" id="WP_184862459.1">
    <property type="nucleotide sequence ID" value="NZ_JACHLK010000012.1"/>
</dbReference>
<evidence type="ECO:0000313" key="1">
    <source>
        <dbReference type="EMBL" id="MBB6562451.1"/>
    </source>
</evidence>
<dbReference type="InterPro" id="IPR021312">
    <property type="entry name" value="DUF2889"/>
</dbReference>
<organism evidence="1 2">
    <name type="scientific">Acidovorax soli</name>
    <dbReference type="NCBI Taxonomy" id="592050"/>
    <lineage>
        <taxon>Bacteria</taxon>
        <taxon>Pseudomonadati</taxon>
        <taxon>Pseudomonadota</taxon>
        <taxon>Betaproteobacteria</taxon>
        <taxon>Burkholderiales</taxon>
        <taxon>Comamonadaceae</taxon>
        <taxon>Acidovorax</taxon>
    </lineage>
</organism>
<evidence type="ECO:0008006" key="3">
    <source>
        <dbReference type="Google" id="ProtNLM"/>
    </source>
</evidence>
<dbReference type="Pfam" id="PF11136">
    <property type="entry name" value="DUF2889"/>
    <property type="match status" value="1"/>
</dbReference>
<reference evidence="1 2" key="1">
    <citation type="submission" date="2020-08" db="EMBL/GenBank/DDBJ databases">
        <title>Functional genomics of gut bacteria from endangered species of beetles.</title>
        <authorList>
            <person name="Carlos-Shanley C."/>
        </authorList>
    </citation>
    <scope>NUCLEOTIDE SEQUENCE [LARGE SCALE GENOMIC DNA]</scope>
    <source>
        <strain evidence="1 2">S00198</strain>
    </source>
</reference>
<proteinExistence type="predicted"/>
<name>A0A7X0PID4_9BURK</name>
<dbReference type="AlphaFoldDB" id="A0A7X0PID4"/>
<dbReference type="Proteomes" id="UP000575083">
    <property type="component" value="Unassembled WGS sequence"/>
</dbReference>
<gene>
    <name evidence="1" type="ORF">HNP48_005161</name>
</gene>
<dbReference type="EMBL" id="JACHLK010000012">
    <property type="protein sequence ID" value="MBB6562451.1"/>
    <property type="molecule type" value="Genomic_DNA"/>
</dbReference>
<comment type="caution">
    <text evidence="1">The sequence shown here is derived from an EMBL/GenBank/DDBJ whole genome shotgun (WGS) entry which is preliminary data.</text>
</comment>